<dbReference type="GO" id="GO:0008299">
    <property type="term" value="P:isoprenoid biosynthetic process"/>
    <property type="evidence" value="ECO:0007669"/>
    <property type="project" value="InterPro"/>
</dbReference>
<evidence type="ECO:0000256" key="4">
    <source>
        <dbReference type="ARBA" id="ARBA00022723"/>
    </source>
</evidence>
<dbReference type="CDD" id="cd00685">
    <property type="entry name" value="Trans_IPPS_HT"/>
    <property type="match status" value="1"/>
</dbReference>
<dbReference type="EMBL" id="FAOO01000028">
    <property type="protein sequence ID" value="CUU09049.1"/>
    <property type="molecule type" value="Genomic_DNA"/>
</dbReference>
<dbReference type="RefSeq" id="WP_181180356.1">
    <property type="nucleotide sequence ID" value="NZ_FAOO01000028.1"/>
</dbReference>
<dbReference type="PROSITE" id="PS00723">
    <property type="entry name" value="POLYPRENYL_SYNTHASE_1"/>
    <property type="match status" value="1"/>
</dbReference>
<dbReference type="InterPro" id="IPR000092">
    <property type="entry name" value="Polyprenyl_synt"/>
</dbReference>
<dbReference type="Pfam" id="PF00348">
    <property type="entry name" value="polyprenyl_synt"/>
    <property type="match status" value="1"/>
</dbReference>
<dbReference type="STRING" id="1643428.GCA_001442855_02190"/>
<evidence type="ECO:0000256" key="2">
    <source>
        <dbReference type="ARBA" id="ARBA00006706"/>
    </source>
</evidence>
<reference evidence="8" key="1">
    <citation type="submission" date="2015-11" db="EMBL/GenBank/DDBJ databases">
        <authorList>
            <person name="Varghese N."/>
        </authorList>
    </citation>
    <scope>NUCLEOTIDE SEQUENCE [LARGE SCALE GENOMIC DNA]</scope>
</reference>
<evidence type="ECO:0000256" key="1">
    <source>
        <dbReference type="ARBA" id="ARBA00001946"/>
    </source>
</evidence>
<evidence type="ECO:0000256" key="6">
    <source>
        <dbReference type="RuleBase" id="RU004466"/>
    </source>
</evidence>
<keyword evidence="8" id="KW-1185">Reference proteome</keyword>
<comment type="cofactor">
    <cofactor evidence="1">
        <name>Mg(2+)</name>
        <dbReference type="ChEBI" id="CHEBI:18420"/>
    </cofactor>
</comment>
<organism evidence="7 8">
    <name type="scientific">Candidatus Thermokryptus mobilis</name>
    <dbReference type="NCBI Taxonomy" id="1643428"/>
    <lineage>
        <taxon>Bacteria</taxon>
        <taxon>Pseudomonadati</taxon>
        <taxon>Candidatus Kryptoniota</taxon>
        <taxon>Candidatus Thermokryptus</taxon>
    </lineage>
</organism>
<dbReference type="GO" id="GO:0046872">
    <property type="term" value="F:metal ion binding"/>
    <property type="evidence" value="ECO:0007669"/>
    <property type="project" value="UniProtKB-KW"/>
</dbReference>
<evidence type="ECO:0000256" key="5">
    <source>
        <dbReference type="ARBA" id="ARBA00022842"/>
    </source>
</evidence>
<dbReference type="SFLD" id="SFLDG01017">
    <property type="entry name" value="Polyprenyl_Transferase_Like"/>
    <property type="match status" value="1"/>
</dbReference>
<protein>
    <submittedName>
        <fullName evidence="7">Geranylgeranyl diphosphate synthase, type II</fullName>
    </submittedName>
</protein>
<dbReference type="InterPro" id="IPR033749">
    <property type="entry name" value="Polyprenyl_synt_CS"/>
</dbReference>
<dbReference type="PANTHER" id="PTHR12001">
    <property type="entry name" value="GERANYLGERANYL PYROPHOSPHATE SYNTHASE"/>
    <property type="match status" value="1"/>
</dbReference>
<gene>
    <name evidence="7" type="ORF">JGI1_02240</name>
</gene>
<dbReference type="Gene3D" id="1.10.600.10">
    <property type="entry name" value="Farnesyl Diphosphate Synthase"/>
    <property type="match status" value="1"/>
</dbReference>
<dbReference type="PANTHER" id="PTHR12001:SF85">
    <property type="entry name" value="SHORT CHAIN ISOPRENYL DIPHOSPHATE SYNTHASE"/>
    <property type="match status" value="1"/>
</dbReference>
<keyword evidence="4" id="KW-0479">Metal-binding</keyword>
<name>A0A0S4NDU5_9BACT</name>
<dbReference type="SUPFAM" id="SSF48576">
    <property type="entry name" value="Terpenoid synthases"/>
    <property type="match status" value="1"/>
</dbReference>
<comment type="similarity">
    <text evidence="2 6">Belongs to the FPP/GGPP synthase family.</text>
</comment>
<accession>A0A0S4NDU5</accession>
<proteinExistence type="inferred from homology"/>
<dbReference type="PROSITE" id="PS00444">
    <property type="entry name" value="POLYPRENYL_SYNTHASE_2"/>
    <property type="match status" value="1"/>
</dbReference>
<sequence length="324" mass="36628">MDFEQSYSEYKRVIDEHLKRALLDGEPDLLYEPVRYILFAGGKRLRPVLLLLACELLGGNPFTALNAAIAVEIFHNFTLVHDDIMDKADMRRGIETIHKKWDLNTAILSGDVMFAIAYRFLTKLEVKRFNEIVDAFTKAAIEVCEGQALDLKLETSFDVGIDDYIEMISKKTASLIKHSVKIGALIADADEGEIQAIESYGLNLGLAFQLQDDLLDVVAGEDFGKSIGGDIVNGKRTFLLLRALQRAEGKEREILLRVFNRDGVDSSLVPLVRDIYYYYGVIDETQEMVKLYTDIAINSIRVLPENNAKDMLIWLANKLCERKI</sequence>
<dbReference type="SFLD" id="SFLDS00005">
    <property type="entry name" value="Isoprenoid_Synthase_Type_I"/>
    <property type="match status" value="1"/>
</dbReference>
<evidence type="ECO:0000256" key="3">
    <source>
        <dbReference type="ARBA" id="ARBA00022679"/>
    </source>
</evidence>
<dbReference type="AlphaFoldDB" id="A0A0S4NDU5"/>
<evidence type="ECO:0000313" key="8">
    <source>
        <dbReference type="Proteomes" id="UP000320623"/>
    </source>
</evidence>
<keyword evidence="3 6" id="KW-0808">Transferase</keyword>
<dbReference type="InterPro" id="IPR008949">
    <property type="entry name" value="Isoprenoid_synthase_dom_sf"/>
</dbReference>
<keyword evidence="5" id="KW-0460">Magnesium</keyword>
<dbReference type="GO" id="GO:0004659">
    <property type="term" value="F:prenyltransferase activity"/>
    <property type="evidence" value="ECO:0007669"/>
    <property type="project" value="InterPro"/>
</dbReference>
<dbReference type="Proteomes" id="UP000320623">
    <property type="component" value="Unassembled WGS sequence"/>
</dbReference>
<evidence type="ECO:0000313" key="7">
    <source>
        <dbReference type="EMBL" id="CUU09049.1"/>
    </source>
</evidence>